<proteinExistence type="predicted"/>
<dbReference type="EMBL" id="JALJOT010000006">
    <property type="protein sequence ID" value="KAK9909754.1"/>
    <property type="molecule type" value="Genomic_DNA"/>
</dbReference>
<reference evidence="1 2" key="1">
    <citation type="journal article" date="2024" name="Nat. Commun.">
        <title>Phylogenomics reveals the evolutionary origins of lichenization in chlorophyte algae.</title>
        <authorList>
            <person name="Puginier C."/>
            <person name="Libourel C."/>
            <person name="Otte J."/>
            <person name="Skaloud P."/>
            <person name="Haon M."/>
            <person name="Grisel S."/>
            <person name="Petersen M."/>
            <person name="Berrin J.G."/>
            <person name="Delaux P.M."/>
            <person name="Dal Grande F."/>
            <person name="Keller J."/>
        </authorList>
    </citation>
    <scope>NUCLEOTIDE SEQUENCE [LARGE SCALE GENOMIC DNA]</scope>
    <source>
        <strain evidence="1 2">SAG 216-7</strain>
    </source>
</reference>
<keyword evidence="2" id="KW-1185">Reference proteome</keyword>
<dbReference type="Proteomes" id="UP001491310">
    <property type="component" value="Unassembled WGS sequence"/>
</dbReference>
<name>A0ABR2YRV4_9CHLO</name>
<gene>
    <name evidence="1" type="ORF">WJX75_006981</name>
</gene>
<evidence type="ECO:0000313" key="1">
    <source>
        <dbReference type="EMBL" id="KAK9909754.1"/>
    </source>
</evidence>
<evidence type="ECO:0000313" key="2">
    <source>
        <dbReference type="Proteomes" id="UP001491310"/>
    </source>
</evidence>
<comment type="caution">
    <text evidence="1">The sequence shown here is derived from an EMBL/GenBank/DDBJ whole genome shotgun (WGS) entry which is preliminary data.</text>
</comment>
<organism evidence="1 2">
    <name type="scientific">Coccomyxa subellipsoidea</name>
    <dbReference type="NCBI Taxonomy" id="248742"/>
    <lineage>
        <taxon>Eukaryota</taxon>
        <taxon>Viridiplantae</taxon>
        <taxon>Chlorophyta</taxon>
        <taxon>core chlorophytes</taxon>
        <taxon>Trebouxiophyceae</taxon>
        <taxon>Trebouxiophyceae incertae sedis</taxon>
        <taxon>Coccomyxaceae</taxon>
        <taxon>Coccomyxa</taxon>
    </lineage>
</organism>
<accession>A0ABR2YRV4</accession>
<protein>
    <submittedName>
        <fullName evidence="1">Uncharacterized protein</fullName>
    </submittedName>
</protein>
<sequence length="72" mass="7533">MVISATRYEGHPLSRGVHGLAGSWLVNGAGDRVLQVDLRAAGEARVLGLPVSLQTLLVSVDDPEALASSLIR</sequence>